<evidence type="ECO:0000313" key="4">
    <source>
        <dbReference type="EMBL" id="PSV95555.1"/>
    </source>
</evidence>
<protein>
    <submittedName>
        <fullName evidence="4">Riboflavin-specific deaminase</fullName>
    </submittedName>
</protein>
<evidence type="ECO:0000259" key="3">
    <source>
        <dbReference type="PROSITE" id="PS51747"/>
    </source>
</evidence>
<keyword evidence="2" id="KW-0862">Zinc</keyword>
<accession>A0A2T3MJ94</accession>
<dbReference type="GO" id="GO:0008270">
    <property type="term" value="F:zinc ion binding"/>
    <property type="evidence" value="ECO:0007669"/>
    <property type="project" value="InterPro"/>
</dbReference>
<proteinExistence type="predicted"/>
<dbReference type="AlphaFoldDB" id="A0A2T3MJ94"/>
<dbReference type="PANTHER" id="PTHR11079">
    <property type="entry name" value="CYTOSINE DEAMINASE FAMILY MEMBER"/>
    <property type="match status" value="1"/>
</dbReference>
<dbReference type="STRING" id="56192.UB38_06570"/>
<sequence>MTDLAQEISFMQRALALSHQALPACRPNPPVGCVLVKQGKIVSEGFTQPPGFHHAEAMALANYKLPLSDVTAYVTLEPCSFVGRTPSCAHTLVEKGIKRVVVATLDPDPRNSGKGIDVLRQAGIEVSIGLCEQEVFEFISPYLLKE</sequence>
<dbReference type="PROSITE" id="PS51747">
    <property type="entry name" value="CYT_DCMP_DEAMINASES_2"/>
    <property type="match status" value="1"/>
</dbReference>
<name>A0A2T3MJ94_9GAMM</name>
<evidence type="ECO:0000313" key="5">
    <source>
        <dbReference type="Proteomes" id="UP000241954"/>
    </source>
</evidence>
<dbReference type="Proteomes" id="UP000241954">
    <property type="component" value="Unassembled WGS sequence"/>
</dbReference>
<dbReference type="RefSeq" id="WP_045039794.1">
    <property type="nucleotide sequence ID" value="NZ_CAMQYU010000039.1"/>
</dbReference>
<comment type="caution">
    <text evidence="4">The sequence shown here is derived from an EMBL/GenBank/DDBJ whole genome shotgun (WGS) entry which is preliminary data.</text>
</comment>
<dbReference type="SUPFAM" id="SSF53927">
    <property type="entry name" value="Cytidine deaminase-like"/>
    <property type="match status" value="1"/>
</dbReference>
<dbReference type="GO" id="GO:0008835">
    <property type="term" value="F:diaminohydroxyphosphoribosylaminopyrimidine deaminase activity"/>
    <property type="evidence" value="ECO:0007669"/>
    <property type="project" value="TreeGrafter"/>
</dbReference>
<feature type="domain" description="CMP/dCMP-type deaminase" evidence="3">
    <location>
        <begin position="5"/>
        <end position="127"/>
    </location>
</feature>
<dbReference type="PANTHER" id="PTHR11079:SF162">
    <property type="entry name" value="RIBOFLAVIN BIOSYNTHESIS PROTEIN PYRD, CHLOROPLASTIC"/>
    <property type="match status" value="1"/>
</dbReference>
<dbReference type="Pfam" id="PF00383">
    <property type="entry name" value="dCMP_cyt_deam_1"/>
    <property type="match status" value="1"/>
</dbReference>
<evidence type="ECO:0000256" key="1">
    <source>
        <dbReference type="ARBA" id="ARBA00022723"/>
    </source>
</evidence>
<dbReference type="EMBL" id="PYLW01000014">
    <property type="protein sequence ID" value="PSV95555.1"/>
    <property type="molecule type" value="Genomic_DNA"/>
</dbReference>
<dbReference type="InterPro" id="IPR016193">
    <property type="entry name" value="Cytidine_deaminase-like"/>
</dbReference>
<keyword evidence="1" id="KW-0479">Metal-binding</keyword>
<evidence type="ECO:0000256" key="2">
    <source>
        <dbReference type="ARBA" id="ARBA00022833"/>
    </source>
</evidence>
<gene>
    <name evidence="4" type="ORF">C9I88_12910</name>
</gene>
<dbReference type="InterPro" id="IPR016192">
    <property type="entry name" value="APOBEC/CMP_deaminase_Zn-bd"/>
</dbReference>
<dbReference type="GeneID" id="93547269"/>
<dbReference type="PROSITE" id="PS00903">
    <property type="entry name" value="CYT_DCMP_DEAMINASES_1"/>
    <property type="match status" value="1"/>
</dbReference>
<dbReference type="OrthoDB" id="9800865at2"/>
<reference evidence="4 5" key="1">
    <citation type="submission" date="2018-01" db="EMBL/GenBank/DDBJ databases">
        <title>Whole genome sequencing of Histamine producing bacteria.</title>
        <authorList>
            <person name="Butler K."/>
        </authorList>
    </citation>
    <scope>NUCLEOTIDE SEQUENCE [LARGE SCALE GENOMIC DNA]</scope>
    <source>
        <strain evidence="4 5">NCIMB 13481</strain>
    </source>
</reference>
<organism evidence="4 5">
    <name type="scientific">Photobacterium iliopiscarium</name>
    <dbReference type="NCBI Taxonomy" id="56192"/>
    <lineage>
        <taxon>Bacteria</taxon>
        <taxon>Pseudomonadati</taxon>
        <taxon>Pseudomonadota</taxon>
        <taxon>Gammaproteobacteria</taxon>
        <taxon>Vibrionales</taxon>
        <taxon>Vibrionaceae</taxon>
        <taxon>Photobacterium</taxon>
    </lineage>
</organism>
<dbReference type="InterPro" id="IPR002125">
    <property type="entry name" value="CMP_dCMP_dom"/>
</dbReference>
<dbReference type="Gene3D" id="3.40.140.10">
    <property type="entry name" value="Cytidine Deaminase, domain 2"/>
    <property type="match status" value="1"/>
</dbReference>
<dbReference type="CDD" id="cd01284">
    <property type="entry name" value="Riboflavin_deaminase-reductase"/>
    <property type="match status" value="1"/>
</dbReference>